<organism evidence="2 3">
    <name type="scientific">Aspergillus keveii</name>
    <dbReference type="NCBI Taxonomy" id="714993"/>
    <lineage>
        <taxon>Eukaryota</taxon>
        <taxon>Fungi</taxon>
        <taxon>Dikarya</taxon>
        <taxon>Ascomycota</taxon>
        <taxon>Pezizomycotina</taxon>
        <taxon>Eurotiomycetes</taxon>
        <taxon>Eurotiomycetidae</taxon>
        <taxon>Eurotiales</taxon>
        <taxon>Aspergillaceae</taxon>
        <taxon>Aspergillus</taxon>
        <taxon>Aspergillus subgen. Nidulantes</taxon>
    </lineage>
</organism>
<feature type="compositionally biased region" description="Polar residues" evidence="1">
    <location>
        <begin position="278"/>
        <end position="291"/>
    </location>
</feature>
<evidence type="ECO:0000256" key="1">
    <source>
        <dbReference type="SAM" id="MobiDB-lite"/>
    </source>
</evidence>
<dbReference type="EMBL" id="JBFTWV010000449">
    <property type="protein sequence ID" value="KAL2782411.1"/>
    <property type="molecule type" value="Genomic_DNA"/>
</dbReference>
<gene>
    <name evidence="2" type="ORF">BJX66DRAFT_345860</name>
</gene>
<comment type="caution">
    <text evidence="2">The sequence shown here is derived from an EMBL/GenBank/DDBJ whole genome shotgun (WGS) entry which is preliminary data.</text>
</comment>
<reference evidence="2 3" key="1">
    <citation type="submission" date="2024-07" db="EMBL/GenBank/DDBJ databases">
        <title>Section-level genome sequencing and comparative genomics of Aspergillus sections Usti and Cavernicolus.</title>
        <authorList>
            <consortium name="Lawrence Berkeley National Laboratory"/>
            <person name="Nybo J.L."/>
            <person name="Vesth T.C."/>
            <person name="Theobald S."/>
            <person name="Frisvad J.C."/>
            <person name="Larsen T.O."/>
            <person name="Kjaerboelling I."/>
            <person name="Rothschild-Mancinelli K."/>
            <person name="Lyhne E.K."/>
            <person name="Kogle M.E."/>
            <person name="Barry K."/>
            <person name="Clum A."/>
            <person name="Na H."/>
            <person name="Ledsgaard L."/>
            <person name="Lin J."/>
            <person name="Lipzen A."/>
            <person name="Kuo A."/>
            <person name="Riley R."/>
            <person name="Mondo S."/>
            <person name="Labutti K."/>
            <person name="Haridas S."/>
            <person name="Pangalinan J."/>
            <person name="Salamov A.A."/>
            <person name="Simmons B.A."/>
            <person name="Magnuson J.K."/>
            <person name="Chen J."/>
            <person name="Drula E."/>
            <person name="Henrissat B."/>
            <person name="Wiebenga A."/>
            <person name="Lubbers R.J."/>
            <person name="Gomes A.C."/>
            <person name="Makela M.R."/>
            <person name="Stajich J."/>
            <person name="Grigoriev I.V."/>
            <person name="Mortensen U.H."/>
            <person name="De Vries R.P."/>
            <person name="Baker S.E."/>
            <person name="Andersen M.R."/>
        </authorList>
    </citation>
    <scope>NUCLEOTIDE SEQUENCE [LARGE SCALE GENOMIC DNA]</scope>
    <source>
        <strain evidence="2 3">CBS 209.92</strain>
    </source>
</reference>
<keyword evidence="3" id="KW-1185">Reference proteome</keyword>
<name>A0ABR4FGQ1_9EURO</name>
<protein>
    <submittedName>
        <fullName evidence="2">Uncharacterized protein</fullName>
    </submittedName>
</protein>
<feature type="region of interest" description="Disordered" evidence="1">
    <location>
        <begin position="259"/>
        <end position="406"/>
    </location>
</feature>
<accession>A0ABR4FGQ1</accession>
<dbReference type="Proteomes" id="UP001610563">
    <property type="component" value="Unassembled WGS sequence"/>
</dbReference>
<feature type="compositionally biased region" description="Basic residues" evidence="1">
    <location>
        <begin position="395"/>
        <end position="406"/>
    </location>
</feature>
<sequence>MEPRAFKQARDFFEKGSRLIDPAEKLLKGLITAGSHADKLKYVAGAFGLATGMQTAAVISIACGASQGITILGDMSRDLRAIRVNTDARSALDAREFANNVWTILTNAISSGGRETWYLIYNPDTLWRHFFAERLLREGPLTRRFLGIWDDLDEMVRMMQSIRREDRNSRKSRCPQFDVLMPTVVPILIKEPLAFPASIRPFRMYSDIHNRQNMVTMNLPNEDKTNHSYVQLLPPKDPGLISWLFGSNKEIRILGVPEETSNEEIIDEESIESDGEPTPQTSYASEQQEGESNPAAEYDDDGDETFHSESAGYGVYKHPNDGIVSETAQDVHGDGGDMEENVPRQEKASSTRERDDRYAGIREWQQRTSEATAHESDTGSILGTFHTTESTGSSSRRRRRRHHRRH</sequence>
<feature type="compositionally biased region" description="Basic and acidic residues" evidence="1">
    <location>
        <begin position="329"/>
        <end position="360"/>
    </location>
</feature>
<evidence type="ECO:0000313" key="2">
    <source>
        <dbReference type="EMBL" id="KAL2782411.1"/>
    </source>
</evidence>
<evidence type="ECO:0000313" key="3">
    <source>
        <dbReference type="Proteomes" id="UP001610563"/>
    </source>
</evidence>
<proteinExistence type="predicted"/>
<feature type="compositionally biased region" description="Acidic residues" evidence="1">
    <location>
        <begin position="260"/>
        <end position="275"/>
    </location>
</feature>
<feature type="compositionally biased region" description="Polar residues" evidence="1">
    <location>
        <begin position="378"/>
        <end position="392"/>
    </location>
</feature>